<dbReference type="AlphaFoldDB" id="A0A8J2HAC7"/>
<gene>
    <name evidence="1" type="ORF">HICCMSTLAB_LOCUS5602</name>
</gene>
<keyword evidence="2" id="KW-1185">Reference proteome</keyword>
<dbReference type="Proteomes" id="UP000786811">
    <property type="component" value="Unassembled WGS sequence"/>
</dbReference>
<reference evidence="1" key="1">
    <citation type="submission" date="2021-04" db="EMBL/GenBank/DDBJ databases">
        <authorList>
            <person name="Chebbi M.A.C M."/>
        </authorList>
    </citation>
    <scope>NUCLEOTIDE SEQUENCE</scope>
</reference>
<dbReference type="EMBL" id="CAJNRD030001119">
    <property type="protein sequence ID" value="CAG5090363.1"/>
    <property type="molecule type" value="Genomic_DNA"/>
</dbReference>
<evidence type="ECO:0000313" key="1">
    <source>
        <dbReference type="EMBL" id="CAG5090363.1"/>
    </source>
</evidence>
<sequence length="133" mass="15531">MPESIKIGERLEYKNIDGSNHLVPVNIFAEKIPLAQLLKVFFQSSDILKETLEFMRLLECEINIISTLWKKQRSLFTEKIVFPLFLFFDEFETNNPLGSHKGINKCGAVYINLPNIPPQYKSKLENIFLYYDV</sequence>
<organism evidence="1 2">
    <name type="scientific">Cotesia congregata</name>
    <name type="common">Parasitoid wasp</name>
    <name type="synonym">Apanteles congregatus</name>
    <dbReference type="NCBI Taxonomy" id="51543"/>
    <lineage>
        <taxon>Eukaryota</taxon>
        <taxon>Metazoa</taxon>
        <taxon>Ecdysozoa</taxon>
        <taxon>Arthropoda</taxon>
        <taxon>Hexapoda</taxon>
        <taxon>Insecta</taxon>
        <taxon>Pterygota</taxon>
        <taxon>Neoptera</taxon>
        <taxon>Endopterygota</taxon>
        <taxon>Hymenoptera</taxon>
        <taxon>Apocrita</taxon>
        <taxon>Ichneumonoidea</taxon>
        <taxon>Braconidae</taxon>
        <taxon>Microgastrinae</taxon>
        <taxon>Cotesia</taxon>
    </lineage>
</organism>
<name>A0A8J2HAC7_COTCN</name>
<accession>A0A8J2HAC7</accession>
<evidence type="ECO:0000313" key="2">
    <source>
        <dbReference type="Proteomes" id="UP000786811"/>
    </source>
</evidence>
<dbReference type="OrthoDB" id="10045355at2759"/>
<comment type="caution">
    <text evidence="1">The sequence shown here is derived from an EMBL/GenBank/DDBJ whole genome shotgun (WGS) entry which is preliminary data.</text>
</comment>
<proteinExistence type="predicted"/>
<protein>
    <submittedName>
        <fullName evidence="1">Uncharacterized protein</fullName>
    </submittedName>
</protein>